<evidence type="ECO:0000256" key="2">
    <source>
        <dbReference type="SAM" id="MobiDB-lite"/>
    </source>
</evidence>
<feature type="transmembrane region" description="Helical" evidence="3">
    <location>
        <begin position="233"/>
        <end position="255"/>
    </location>
</feature>
<dbReference type="PANTHER" id="PTHR38033:SF1">
    <property type="entry name" value="DOTU FAMILY TYPE IV_VI SECRETION SYSTEM PROTEIN"/>
    <property type="match status" value="1"/>
</dbReference>
<dbReference type="Gene3D" id="1.25.40.590">
    <property type="entry name" value="Type IV / VI secretion system, DotU"/>
    <property type="match status" value="1"/>
</dbReference>
<dbReference type="NCBIfam" id="TIGR03350">
    <property type="entry name" value="type_VI_ompA"/>
    <property type="match status" value="1"/>
</dbReference>
<feature type="region of interest" description="Disordered" evidence="2">
    <location>
        <begin position="1"/>
        <end position="48"/>
    </location>
</feature>
<dbReference type="InterPro" id="IPR017733">
    <property type="entry name" value="OmpA-like_dom_proteobacteria"/>
</dbReference>
<evidence type="ECO:0000256" key="3">
    <source>
        <dbReference type="SAM" id="Phobius"/>
    </source>
</evidence>
<reference evidence="5 6" key="1">
    <citation type="submission" date="2021-02" db="EMBL/GenBank/DDBJ databases">
        <authorList>
            <person name="Vanwijnsberghe S."/>
        </authorList>
    </citation>
    <scope>NUCLEOTIDE SEQUENCE [LARGE SCALE GENOMIC DNA]</scope>
    <source>
        <strain evidence="5 6">LMG 31837</strain>
    </source>
</reference>
<feature type="domain" description="OmpA-like" evidence="4">
    <location>
        <begin position="310"/>
        <end position="430"/>
    </location>
</feature>
<dbReference type="SUPFAM" id="SSF103088">
    <property type="entry name" value="OmpA-like"/>
    <property type="match status" value="1"/>
</dbReference>
<protein>
    <submittedName>
        <fullName evidence="5">Outer membrane protein A</fullName>
    </submittedName>
</protein>
<dbReference type="Pfam" id="PF00691">
    <property type="entry name" value="OmpA"/>
    <property type="match status" value="1"/>
</dbReference>
<evidence type="ECO:0000259" key="4">
    <source>
        <dbReference type="PROSITE" id="PS51123"/>
    </source>
</evidence>
<keyword evidence="3" id="KW-1133">Transmembrane helix</keyword>
<dbReference type="Proteomes" id="UP000672526">
    <property type="component" value="Unassembled WGS sequence"/>
</dbReference>
<accession>A0ABM8SFR7</accession>
<dbReference type="PROSITE" id="PS51123">
    <property type="entry name" value="OMPA_2"/>
    <property type="match status" value="1"/>
</dbReference>
<evidence type="ECO:0000313" key="5">
    <source>
        <dbReference type="EMBL" id="CAE6806333.1"/>
    </source>
</evidence>
<dbReference type="EMBL" id="CAJNBK010000021">
    <property type="protein sequence ID" value="CAE6806333.1"/>
    <property type="molecule type" value="Genomic_DNA"/>
</dbReference>
<sequence length="441" mass="47543">MNHWNDAVAGTPGGFVHPNPGGAPPISDAAGAGGADGEPLPQRVAPSGSNPLVAAANPLLSLVPQIRWTVHHPNPRWLREHLASEIRQFEMRAQRTGIALDVIVGARYCLCTALDEAASLTPWGGGGAWSADSLLVAFHNETWGGEKFFQVLARLSQQPQQHLDLIELLYYCLALGFEGRYRVLDNGRGQLDTLIHRIAQLIRQARGEYDAPLSPHWRDEIPAERARRLAVPVWAWAAVAGVIGFGAFVALDLTLARRSDELFTAIDRVRVPHLQQQAVAVAVHPAAAPRLAGFLEPEVRAGLVSVRDDAERSVVTLHGDGLFESGSASVIDRYTPVLARVADAFEHVPGNIIVAGYSDNVPVRSARFASNWDLSQARAQAVAQMLASRMTQTGRIRAEGRGEMDPVAANDTPANRARNRRVEITLLTAPARAASAAQGTP</sequence>
<dbReference type="InterPro" id="IPR038522">
    <property type="entry name" value="T4/T6SS_DotU_sf"/>
</dbReference>
<name>A0ABM8SFR7_9BURK</name>
<evidence type="ECO:0000256" key="1">
    <source>
        <dbReference type="PROSITE-ProRule" id="PRU00473"/>
    </source>
</evidence>
<dbReference type="NCBIfam" id="NF038228">
    <property type="entry name" value="IcmH_DotU_IVB"/>
    <property type="match status" value="1"/>
</dbReference>
<keyword evidence="3" id="KW-0812">Transmembrane</keyword>
<dbReference type="CDD" id="cd07185">
    <property type="entry name" value="OmpA_C-like"/>
    <property type="match status" value="1"/>
</dbReference>
<dbReference type="InterPro" id="IPR036737">
    <property type="entry name" value="OmpA-like_sf"/>
</dbReference>
<proteinExistence type="predicted"/>
<dbReference type="NCBIfam" id="NF005444">
    <property type="entry name" value="PRK07033.1"/>
    <property type="match status" value="1"/>
</dbReference>
<dbReference type="InterPro" id="IPR017732">
    <property type="entry name" value="T4/T6SS_DotU"/>
</dbReference>
<dbReference type="Gene3D" id="3.30.1330.60">
    <property type="entry name" value="OmpA-like domain"/>
    <property type="match status" value="1"/>
</dbReference>
<organism evidence="5 6">
    <name type="scientific">Paraburkholderia haematera</name>
    <dbReference type="NCBI Taxonomy" id="2793077"/>
    <lineage>
        <taxon>Bacteria</taxon>
        <taxon>Pseudomonadati</taxon>
        <taxon>Pseudomonadota</taxon>
        <taxon>Betaproteobacteria</taxon>
        <taxon>Burkholderiales</taxon>
        <taxon>Burkholderiaceae</taxon>
        <taxon>Paraburkholderia</taxon>
    </lineage>
</organism>
<dbReference type="NCBIfam" id="TIGR03349">
    <property type="entry name" value="IV_VI_DotU"/>
    <property type="match status" value="1"/>
</dbReference>
<comment type="caution">
    <text evidence="5">The sequence shown here is derived from an EMBL/GenBank/DDBJ whole genome shotgun (WGS) entry which is preliminary data.</text>
</comment>
<gene>
    <name evidence="5" type="primary">ompA_4</name>
    <name evidence="5" type="ORF">R69888_05449</name>
</gene>
<evidence type="ECO:0000313" key="6">
    <source>
        <dbReference type="Proteomes" id="UP000672526"/>
    </source>
</evidence>
<keyword evidence="1 3" id="KW-0472">Membrane</keyword>
<dbReference type="PANTHER" id="PTHR38033">
    <property type="entry name" value="MEMBRANE PROTEIN-RELATED"/>
    <property type="match status" value="1"/>
</dbReference>
<dbReference type="RefSeq" id="WP_211614790.1">
    <property type="nucleotide sequence ID" value="NZ_CAJNBK010000021.1"/>
</dbReference>
<dbReference type="InterPro" id="IPR006665">
    <property type="entry name" value="OmpA-like"/>
</dbReference>
<keyword evidence="6" id="KW-1185">Reference proteome</keyword>
<dbReference type="Pfam" id="PF09850">
    <property type="entry name" value="DotU"/>
    <property type="match status" value="1"/>
</dbReference>